<protein>
    <recommendedName>
        <fullName evidence="3">Mannan-binding protein domain-containing protein</fullName>
    </recommendedName>
</protein>
<evidence type="ECO:0000313" key="5">
    <source>
        <dbReference type="Proteomes" id="UP000001982"/>
    </source>
</evidence>
<reference evidence="4 5" key="1">
    <citation type="submission" date="2006-03" db="EMBL/GenBank/DDBJ databases">
        <title>Complete sequence of Shewanella denitrificans OS217.</title>
        <authorList>
            <consortium name="US DOE Joint Genome Institute"/>
            <person name="Copeland A."/>
            <person name="Lucas S."/>
            <person name="Lapidus A."/>
            <person name="Barry K."/>
            <person name="Detter J.C."/>
            <person name="Glavina del Rio T."/>
            <person name="Hammon N."/>
            <person name="Israni S."/>
            <person name="Dalin E."/>
            <person name="Tice H."/>
            <person name="Pitluck S."/>
            <person name="Brettin T."/>
            <person name="Bruce D."/>
            <person name="Han C."/>
            <person name="Tapia R."/>
            <person name="Gilna P."/>
            <person name="Kiss H."/>
            <person name="Schmutz J."/>
            <person name="Larimer F."/>
            <person name="Land M."/>
            <person name="Hauser L."/>
            <person name="Kyrpides N."/>
            <person name="Lykidis A."/>
            <person name="Richardson P."/>
        </authorList>
    </citation>
    <scope>NUCLEOTIDE SEQUENCE [LARGE SCALE GENOMIC DNA]</scope>
    <source>
        <strain evidence="5">OS217 / ATCC BAA-1090 / DSM 15013</strain>
    </source>
</reference>
<dbReference type="Proteomes" id="UP000001982">
    <property type="component" value="Chromosome"/>
</dbReference>
<feature type="chain" id="PRO_5004181576" description="Mannan-binding protein domain-containing protein" evidence="2">
    <location>
        <begin position="46"/>
        <end position="571"/>
    </location>
</feature>
<dbReference type="AlphaFoldDB" id="Q12NL1"/>
<name>Q12NL1_SHEDO</name>
<dbReference type="InterPro" id="IPR053754">
    <property type="entry name" value="OligoMan_bind_ChitinaseAct_sf"/>
</dbReference>
<proteinExistence type="predicted"/>
<accession>Q12NL1</accession>
<feature type="signal peptide" evidence="2">
    <location>
        <begin position="1"/>
        <end position="45"/>
    </location>
</feature>
<dbReference type="OrthoDB" id="280897at2"/>
<evidence type="ECO:0000259" key="3">
    <source>
        <dbReference type="Pfam" id="PF12151"/>
    </source>
</evidence>
<dbReference type="HOGENOM" id="CLU_043274_0_0_6"/>
<dbReference type="InterPro" id="IPR021992">
    <property type="entry name" value="MVL"/>
</dbReference>
<keyword evidence="2" id="KW-0732">Signal</keyword>
<keyword evidence="5" id="KW-1185">Reference proteome</keyword>
<evidence type="ECO:0000313" key="4">
    <source>
        <dbReference type="EMBL" id="ABE54965.1"/>
    </source>
</evidence>
<feature type="region of interest" description="Disordered" evidence="1">
    <location>
        <begin position="135"/>
        <end position="156"/>
    </location>
</feature>
<evidence type="ECO:0000256" key="1">
    <source>
        <dbReference type="SAM" id="MobiDB-lite"/>
    </source>
</evidence>
<dbReference type="KEGG" id="sdn:Sden_1681"/>
<gene>
    <name evidence="4" type="ordered locus">Sden_1681</name>
</gene>
<dbReference type="RefSeq" id="WP_011496123.1">
    <property type="nucleotide sequence ID" value="NC_007954.1"/>
</dbReference>
<feature type="compositionally biased region" description="Low complexity" evidence="1">
    <location>
        <begin position="135"/>
        <end position="151"/>
    </location>
</feature>
<sequence>MDFINRQLISTLQDHNKNRYRFSRRKGILGALLLSLNLSASPSYAADSETASLCPPFGWSEGLNVYLDKNATMPIDQTSNDCSFHMWSWEAFIWATALDNGVPRFMSLATPDQLFASNDSKAKKGMLRLSTRAISAHSDSTSNSTSNSASNKPEGAGAIVEADGNMLVGKNGYPVYASVHMNSAYFNTVKQNMIVNGGYQNPPTAPNDYFTVGAGVIKATWLRLDDGEKPPLGAFTTQAEVPVLTVDTANSQVVTSGDVIEVTVALVGLHVVGLTPDHPEFLWATFEHNLNAPMLDDNTFCDNLGEQGCLKVSDPNNYTFYQSNTQYDNVNLQNQEVTNKAALSFGQSSQKFSPATNVVQKNKTGGENHSPNGPANIANLNESAQGFLSALSVKTPNPQSVFSHYNLIGTVWMQPNTYVKTTTNWQGLNQANAVGSVNLANSTAETFQQQAHNNTAPINPIATDNLGNCFECHNPQSFTYQTPPSGKTALQARLVAISHVTAEGSATYAVPNSITLKSWCINKATASIVDNQAAQTVCPTVCKATNTEKVWRGEWTNTVDGSGAVCGCCNN</sequence>
<dbReference type="Pfam" id="PF12151">
    <property type="entry name" value="MVL"/>
    <property type="match status" value="1"/>
</dbReference>
<dbReference type="Gene3D" id="3.30.1490.230">
    <property type="match status" value="1"/>
</dbReference>
<dbReference type="EMBL" id="CP000302">
    <property type="protein sequence ID" value="ABE54965.1"/>
    <property type="molecule type" value="Genomic_DNA"/>
</dbReference>
<dbReference type="STRING" id="318161.Sden_1681"/>
<feature type="domain" description="Mannan-binding protein" evidence="3">
    <location>
        <begin position="531"/>
        <end position="568"/>
    </location>
</feature>
<organism evidence="4 5">
    <name type="scientific">Shewanella denitrificans (strain OS217 / ATCC BAA-1090 / DSM 15013)</name>
    <dbReference type="NCBI Taxonomy" id="318161"/>
    <lineage>
        <taxon>Bacteria</taxon>
        <taxon>Pseudomonadati</taxon>
        <taxon>Pseudomonadota</taxon>
        <taxon>Gammaproteobacteria</taxon>
        <taxon>Alteromonadales</taxon>
        <taxon>Shewanellaceae</taxon>
        <taxon>Shewanella</taxon>
    </lineage>
</organism>
<dbReference type="eggNOG" id="COG3258">
    <property type="taxonomic scope" value="Bacteria"/>
</dbReference>
<evidence type="ECO:0000256" key="2">
    <source>
        <dbReference type="SAM" id="SignalP"/>
    </source>
</evidence>